<dbReference type="AlphaFoldDB" id="A0A1B1Z8M8"/>
<feature type="domain" description="SLH" evidence="6">
    <location>
        <begin position="161"/>
        <end position="220"/>
    </location>
</feature>
<dbReference type="PROSITE" id="PS51272">
    <property type="entry name" value="SLH"/>
    <property type="match status" value="3"/>
</dbReference>
<dbReference type="EMBL" id="CP016761">
    <property type="protein sequence ID" value="ANX13776.1"/>
    <property type="molecule type" value="Genomic_DNA"/>
</dbReference>
<evidence type="ECO:0000256" key="2">
    <source>
        <dbReference type="ARBA" id="ARBA00022670"/>
    </source>
</evidence>
<accession>A0A1B1Z8M8</accession>
<comment type="similarity">
    <text evidence="1">Belongs to the peptidase C40 family.</text>
</comment>
<keyword evidence="4" id="KW-0788">Thiol protease</keyword>
<dbReference type="OrthoDB" id="9813368at2"/>
<dbReference type="PROSITE" id="PS51935">
    <property type="entry name" value="NLPC_P60"/>
    <property type="match status" value="1"/>
</dbReference>
<evidence type="ECO:0000256" key="1">
    <source>
        <dbReference type="ARBA" id="ARBA00007074"/>
    </source>
</evidence>
<dbReference type="Pfam" id="PF00877">
    <property type="entry name" value="NLPC_P60"/>
    <property type="match status" value="1"/>
</dbReference>
<feature type="signal peptide" evidence="5">
    <location>
        <begin position="1"/>
        <end position="25"/>
    </location>
</feature>
<evidence type="ECO:0000313" key="9">
    <source>
        <dbReference type="Proteomes" id="UP000077412"/>
    </source>
</evidence>
<dbReference type="InterPro" id="IPR051202">
    <property type="entry name" value="Peptidase_C40"/>
</dbReference>
<dbReference type="KEGG" id="far:ABE41_017335"/>
<dbReference type="InterPro" id="IPR000064">
    <property type="entry name" value="NLP_P60_dom"/>
</dbReference>
<feature type="chain" id="PRO_5008533343" description="Hydrolase Nlp/P60" evidence="5">
    <location>
        <begin position="26"/>
        <end position="340"/>
    </location>
</feature>
<proteinExistence type="inferred from homology"/>
<dbReference type="Proteomes" id="UP000077412">
    <property type="component" value="Chromosome"/>
</dbReference>
<dbReference type="GO" id="GO:0008234">
    <property type="term" value="F:cysteine-type peptidase activity"/>
    <property type="evidence" value="ECO:0007669"/>
    <property type="project" value="UniProtKB-KW"/>
</dbReference>
<sequence length="340" mass="37187">MVKKLGAWILSLLTVLTLLPGQVNAGERENLVTTAKKYIGIKYTYGGTSPSTGFDCSGFTSYVYKQHGLSLPRTTSDQYNGGTSVKKADLETGDLVFFTTYKAGASHTGIYVGSGKFIHASSSKGITISSIDDPYYWGSRYLGARRYLAEEEKVATLAVLPKGQYHDVPAGHWAYSPITNLSKQGVMNGYEYSQFKPTQSVTRAEAAAMVANALDIDAPSNYSNFKDVSTSYWAVGSINAVKEAGIIAGYPDGTFKPNKEMTREEIAALIEKTFVLTNKGTEKSFADVKEGYWAYDSIQRLSENNIASGFTDNTYRPLNETSRAEFSAFLYRAITTLAVK</sequence>
<evidence type="ECO:0000256" key="4">
    <source>
        <dbReference type="ARBA" id="ARBA00022807"/>
    </source>
</evidence>
<feature type="domain" description="SLH" evidence="6">
    <location>
        <begin position="221"/>
        <end position="284"/>
    </location>
</feature>
<keyword evidence="3" id="KW-0378">Hydrolase</keyword>
<keyword evidence="2" id="KW-0645">Protease</keyword>
<keyword evidence="9" id="KW-1185">Reference proteome</keyword>
<dbReference type="InterPro" id="IPR038765">
    <property type="entry name" value="Papain-like_cys_pep_sf"/>
</dbReference>
<evidence type="ECO:0000259" key="6">
    <source>
        <dbReference type="PROSITE" id="PS51272"/>
    </source>
</evidence>
<evidence type="ECO:0008006" key="10">
    <source>
        <dbReference type="Google" id="ProtNLM"/>
    </source>
</evidence>
<evidence type="ECO:0000256" key="3">
    <source>
        <dbReference type="ARBA" id="ARBA00022801"/>
    </source>
</evidence>
<dbReference type="STRING" id="255247.ABE41_017335"/>
<reference evidence="8 9" key="1">
    <citation type="submission" date="2016-08" db="EMBL/GenBank/DDBJ databases">
        <title>Complete genome sequence of Fictibacillus arsenicus G25-54, a strain with toxicity to nematodes and a potential arsenic-resistance activity.</title>
        <authorList>
            <person name="Zheng Z."/>
        </authorList>
    </citation>
    <scope>NUCLEOTIDE SEQUENCE [LARGE SCALE GENOMIC DNA]</scope>
    <source>
        <strain evidence="8 9">G25-54</strain>
    </source>
</reference>
<dbReference type="Gene3D" id="3.90.1720.10">
    <property type="entry name" value="endopeptidase domain like (from Nostoc punctiforme)"/>
    <property type="match status" value="1"/>
</dbReference>
<protein>
    <recommendedName>
        <fullName evidence="10">Hydrolase Nlp/P60</fullName>
    </recommendedName>
</protein>
<evidence type="ECO:0000256" key="5">
    <source>
        <dbReference type="SAM" id="SignalP"/>
    </source>
</evidence>
<dbReference type="Pfam" id="PF00395">
    <property type="entry name" value="SLH"/>
    <property type="match status" value="3"/>
</dbReference>
<dbReference type="RefSeq" id="WP_066294951.1">
    <property type="nucleotide sequence ID" value="NZ_CP016761.1"/>
</dbReference>
<organism evidence="8 9">
    <name type="scientific">Fictibacillus arsenicus</name>
    <dbReference type="NCBI Taxonomy" id="255247"/>
    <lineage>
        <taxon>Bacteria</taxon>
        <taxon>Bacillati</taxon>
        <taxon>Bacillota</taxon>
        <taxon>Bacilli</taxon>
        <taxon>Bacillales</taxon>
        <taxon>Fictibacillaceae</taxon>
        <taxon>Fictibacillus</taxon>
    </lineage>
</organism>
<dbReference type="PANTHER" id="PTHR47053">
    <property type="entry name" value="MUREIN DD-ENDOPEPTIDASE MEPH-RELATED"/>
    <property type="match status" value="1"/>
</dbReference>
<name>A0A1B1Z8M8_9BACL</name>
<feature type="domain" description="NlpC/P60" evidence="7">
    <location>
        <begin position="25"/>
        <end position="148"/>
    </location>
</feature>
<dbReference type="GO" id="GO:0006508">
    <property type="term" value="P:proteolysis"/>
    <property type="evidence" value="ECO:0007669"/>
    <property type="project" value="UniProtKB-KW"/>
</dbReference>
<feature type="domain" description="SLH" evidence="6">
    <location>
        <begin position="285"/>
        <end position="340"/>
    </location>
</feature>
<dbReference type="SUPFAM" id="SSF54001">
    <property type="entry name" value="Cysteine proteinases"/>
    <property type="match status" value="1"/>
</dbReference>
<evidence type="ECO:0000313" key="8">
    <source>
        <dbReference type="EMBL" id="ANX13776.1"/>
    </source>
</evidence>
<evidence type="ECO:0000259" key="7">
    <source>
        <dbReference type="PROSITE" id="PS51935"/>
    </source>
</evidence>
<dbReference type="PANTHER" id="PTHR47053:SF1">
    <property type="entry name" value="MUREIN DD-ENDOPEPTIDASE MEPH-RELATED"/>
    <property type="match status" value="1"/>
</dbReference>
<dbReference type="InterPro" id="IPR001119">
    <property type="entry name" value="SLH_dom"/>
</dbReference>
<gene>
    <name evidence="8" type="ORF">ABE41_017335</name>
</gene>
<keyword evidence="5" id="KW-0732">Signal</keyword>